<dbReference type="Proteomes" id="UP000319383">
    <property type="component" value="Chromosome"/>
</dbReference>
<proteinExistence type="predicted"/>
<reference evidence="1 2" key="1">
    <citation type="submission" date="2019-02" db="EMBL/GenBank/DDBJ databases">
        <title>Deep-cultivation of Planctomycetes and their phenomic and genomic characterization uncovers novel biology.</title>
        <authorList>
            <person name="Wiegand S."/>
            <person name="Jogler M."/>
            <person name="Boedeker C."/>
            <person name="Pinto D."/>
            <person name="Vollmers J."/>
            <person name="Rivas-Marin E."/>
            <person name="Kohn T."/>
            <person name="Peeters S.H."/>
            <person name="Heuer A."/>
            <person name="Rast P."/>
            <person name="Oberbeckmann S."/>
            <person name="Bunk B."/>
            <person name="Jeske O."/>
            <person name="Meyerdierks A."/>
            <person name="Storesund J.E."/>
            <person name="Kallscheuer N."/>
            <person name="Luecker S."/>
            <person name="Lage O.M."/>
            <person name="Pohl T."/>
            <person name="Merkel B.J."/>
            <person name="Hornburger P."/>
            <person name="Mueller R.-W."/>
            <person name="Bruemmer F."/>
            <person name="Labrenz M."/>
            <person name="Spormann A.M."/>
            <person name="Op den Camp H."/>
            <person name="Overmann J."/>
            <person name="Amann R."/>
            <person name="Jetten M.S.M."/>
            <person name="Mascher T."/>
            <person name="Medema M.H."/>
            <person name="Devos D.P."/>
            <person name="Kaster A.-K."/>
            <person name="Ovreas L."/>
            <person name="Rohde M."/>
            <person name="Galperin M.Y."/>
            <person name="Jogler C."/>
        </authorList>
    </citation>
    <scope>NUCLEOTIDE SEQUENCE [LARGE SCALE GENOMIC DNA]</scope>
    <source>
        <strain evidence="1 2">Mal52</strain>
    </source>
</reference>
<evidence type="ECO:0000313" key="1">
    <source>
        <dbReference type="EMBL" id="QDU43526.1"/>
    </source>
</evidence>
<dbReference type="KEGG" id="sdyn:Mal52_20020"/>
<accession>A0A517ZM31</accession>
<dbReference type="AlphaFoldDB" id="A0A517ZM31"/>
<gene>
    <name evidence="1" type="ORF">Mal52_20020</name>
</gene>
<sequence>MWARPCCAGSRKTGTFACRLGSRVPEEFHLPFSLVVVESFCVRQASVAGAIGASFVNSTHTIQVAWPPTPFANPVDSGGPDHRFSVRYDLNNLRAESSDAAKKSPLDRGR</sequence>
<protein>
    <submittedName>
        <fullName evidence="1">Uncharacterized protein</fullName>
    </submittedName>
</protein>
<keyword evidence="2" id="KW-1185">Reference proteome</keyword>
<organism evidence="1 2">
    <name type="scientific">Symmachiella dynata</name>
    <dbReference type="NCBI Taxonomy" id="2527995"/>
    <lineage>
        <taxon>Bacteria</taxon>
        <taxon>Pseudomonadati</taxon>
        <taxon>Planctomycetota</taxon>
        <taxon>Planctomycetia</taxon>
        <taxon>Planctomycetales</taxon>
        <taxon>Planctomycetaceae</taxon>
        <taxon>Symmachiella</taxon>
    </lineage>
</organism>
<name>A0A517ZM31_9PLAN</name>
<evidence type="ECO:0000313" key="2">
    <source>
        <dbReference type="Proteomes" id="UP000319383"/>
    </source>
</evidence>
<dbReference type="EMBL" id="CP036276">
    <property type="protein sequence ID" value="QDU43526.1"/>
    <property type="molecule type" value="Genomic_DNA"/>
</dbReference>